<accession>A0A0R1VF39</accession>
<sequence>MKAKIAVIYKSTYGHTRKYAAWISEALGADLFKKAAADSEMLKQYDIIIYGGSLYASKINGIEFVAKNQSKCLVVFTVGLTDPQTTDFADIMTNSFSDPNIQPDKVFHFRGGLQSDKLGFIHRNLLKLLRVAVAKKPDSELSEIEKIIKHVSGKNVDYTDKETIQPLINYVKEELA</sequence>
<dbReference type="InterPro" id="IPR001226">
    <property type="entry name" value="Flavodoxin_CS"/>
</dbReference>
<dbReference type="Proteomes" id="UP000051451">
    <property type="component" value="Unassembled WGS sequence"/>
</dbReference>
<evidence type="ECO:0000259" key="1">
    <source>
        <dbReference type="Pfam" id="PF12724"/>
    </source>
</evidence>
<dbReference type="PATRIC" id="fig|1423750.3.peg.2458"/>
<dbReference type="PANTHER" id="PTHR38030:SF2">
    <property type="entry name" value="PROTOPORPHYRINOGEN IX DEHYDROGENASE [QUINONE]"/>
    <property type="match status" value="1"/>
</dbReference>
<dbReference type="OrthoDB" id="2146857at2"/>
<dbReference type="InterPro" id="IPR052200">
    <property type="entry name" value="Protoporphyrinogen_IX_DH"/>
</dbReference>
<protein>
    <recommendedName>
        <fullName evidence="1">Flavodoxin domain-containing protein</fullName>
    </recommendedName>
</protein>
<comment type="caution">
    <text evidence="2">The sequence shown here is derived from an EMBL/GenBank/DDBJ whole genome shotgun (WGS) entry which is preliminary data.</text>
</comment>
<dbReference type="STRING" id="1423750.FC89_GL002416"/>
<keyword evidence="3" id="KW-1185">Reference proteome</keyword>
<dbReference type="GO" id="GO:0009055">
    <property type="term" value="F:electron transfer activity"/>
    <property type="evidence" value="ECO:0007669"/>
    <property type="project" value="InterPro"/>
</dbReference>
<dbReference type="AlphaFoldDB" id="A0A0R1VF39"/>
<dbReference type="Pfam" id="PF12724">
    <property type="entry name" value="Flavodoxin_5"/>
    <property type="match status" value="1"/>
</dbReference>
<dbReference type="Gene3D" id="3.40.50.360">
    <property type="match status" value="1"/>
</dbReference>
<dbReference type="PANTHER" id="PTHR38030">
    <property type="entry name" value="PROTOPORPHYRINOGEN IX DEHYDROGENASE [MENAQUINONE]"/>
    <property type="match status" value="1"/>
</dbReference>
<dbReference type="GO" id="GO:0010181">
    <property type="term" value="F:FMN binding"/>
    <property type="evidence" value="ECO:0007669"/>
    <property type="project" value="InterPro"/>
</dbReference>
<gene>
    <name evidence="2" type="ORF">FC89_GL002416</name>
</gene>
<dbReference type="RefSeq" id="WP_057872753.1">
    <property type="nucleotide sequence ID" value="NZ_AZGB01000030.1"/>
</dbReference>
<dbReference type="GO" id="GO:0006783">
    <property type="term" value="P:heme biosynthetic process"/>
    <property type="evidence" value="ECO:0007669"/>
    <property type="project" value="TreeGrafter"/>
</dbReference>
<reference evidence="2 3" key="1">
    <citation type="journal article" date="2015" name="Genome Announc.">
        <title>Expanding the biotechnology potential of lactobacilli through comparative genomics of 213 strains and associated genera.</title>
        <authorList>
            <person name="Sun Z."/>
            <person name="Harris H.M."/>
            <person name="McCann A."/>
            <person name="Guo C."/>
            <person name="Argimon S."/>
            <person name="Zhang W."/>
            <person name="Yang X."/>
            <person name="Jeffery I.B."/>
            <person name="Cooney J.C."/>
            <person name="Kagawa T.F."/>
            <person name="Liu W."/>
            <person name="Song Y."/>
            <person name="Salvetti E."/>
            <person name="Wrobel A."/>
            <person name="Rasinkangas P."/>
            <person name="Parkhill J."/>
            <person name="Rea M.C."/>
            <person name="O'Sullivan O."/>
            <person name="Ritari J."/>
            <person name="Douillard F.P."/>
            <person name="Paul Ross R."/>
            <person name="Yang R."/>
            <person name="Briner A.E."/>
            <person name="Felis G.E."/>
            <person name="de Vos W.M."/>
            <person name="Barrangou R."/>
            <person name="Klaenhammer T.R."/>
            <person name="Caufield P.W."/>
            <person name="Cui Y."/>
            <person name="Zhang H."/>
            <person name="O'Toole P.W."/>
        </authorList>
    </citation>
    <scope>NUCLEOTIDE SEQUENCE [LARGE SCALE GENOMIC DNA]</scope>
    <source>
        <strain evidence="2 3">DSM 18630</strain>
    </source>
</reference>
<feature type="domain" description="Flavodoxin" evidence="1">
    <location>
        <begin position="7"/>
        <end position="135"/>
    </location>
</feature>
<dbReference type="SUPFAM" id="SSF52218">
    <property type="entry name" value="Flavoproteins"/>
    <property type="match status" value="1"/>
</dbReference>
<organism evidence="2 3">
    <name type="scientific">Liquorilactobacillus ghanensis DSM 18630</name>
    <dbReference type="NCBI Taxonomy" id="1423750"/>
    <lineage>
        <taxon>Bacteria</taxon>
        <taxon>Bacillati</taxon>
        <taxon>Bacillota</taxon>
        <taxon>Bacilli</taxon>
        <taxon>Lactobacillales</taxon>
        <taxon>Lactobacillaceae</taxon>
        <taxon>Liquorilactobacillus</taxon>
    </lineage>
</organism>
<dbReference type="GO" id="GO:0070819">
    <property type="term" value="F:menaquinone-dependent protoporphyrinogen oxidase activity"/>
    <property type="evidence" value="ECO:0007669"/>
    <property type="project" value="TreeGrafter"/>
</dbReference>
<dbReference type="GeneID" id="98320067"/>
<name>A0A0R1VF39_9LACO</name>
<dbReference type="EMBL" id="AZGB01000030">
    <property type="protein sequence ID" value="KRM04013.1"/>
    <property type="molecule type" value="Genomic_DNA"/>
</dbReference>
<evidence type="ECO:0000313" key="3">
    <source>
        <dbReference type="Proteomes" id="UP000051451"/>
    </source>
</evidence>
<dbReference type="InterPro" id="IPR029039">
    <property type="entry name" value="Flavoprotein-like_sf"/>
</dbReference>
<dbReference type="InterPro" id="IPR026816">
    <property type="entry name" value="Flavodoxin_dom"/>
</dbReference>
<dbReference type="PROSITE" id="PS00201">
    <property type="entry name" value="FLAVODOXIN"/>
    <property type="match status" value="1"/>
</dbReference>
<evidence type="ECO:0000313" key="2">
    <source>
        <dbReference type="EMBL" id="KRM04013.1"/>
    </source>
</evidence>
<proteinExistence type="predicted"/>